<feature type="transmembrane region" description="Helical" evidence="1">
    <location>
        <begin position="6"/>
        <end position="24"/>
    </location>
</feature>
<feature type="transmembrane region" description="Helical" evidence="1">
    <location>
        <begin position="120"/>
        <end position="141"/>
    </location>
</feature>
<gene>
    <name evidence="2" type="ORF">EDD28_0772</name>
</gene>
<comment type="caution">
    <text evidence="2">The sequence shown here is derived from an EMBL/GenBank/DDBJ whole genome shotgun (WGS) entry which is preliminary data.</text>
</comment>
<feature type="transmembrane region" description="Helical" evidence="1">
    <location>
        <begin position="93"/>
        <end position="114"/>
    </location>
</feature>
<dbReference type="PANTHER" id="PTHR40761">
    <property type="entry name" value="CONSERVED INTEGRAL MEMBRANE ALANINE VALINE AND LEUCINE RICH PROTEIN-RELATED"/>
    <property type="match status" value="1"/>
</dbReference>
<organism evidence="2 3">
    <name type="scientific">Salana multivorans</name>
    <dbReference type="NCBI Taxonomy" id="120377"/>
    <lineage>
        <taxon>Bacteria</taxon>
        <taxon>Bacillati</taxon>
        <taxon>Actinomycetota</taxon>
        <taxon>Actinomycetes</taxon>
        <taxon>Micrococcales</taxon>
        <taxon>Beutenbergiaceae</taxon>
        <taxon>Salana</taxon>
    </lineage>
</organism>
<evidence type="ECO:0000256" key="1">
    <source>
        <dbReference type="SAM" id="Phobius"/>
    </source>
</evidence>
<dbReference type="PANTHER" id="PTHR40761:SF1">
    <property type="entry name" value="CONSERVED INTEGRAL MEMBRANE ALANINE VALINE AND LEUCINE RICH PROTEIN-RELATED"/>
    <property type="match status" value="1"/>
</dbReference>
<dbReference type="OrthoDB" id="5144710at2"/>
<keyword evidence="3" id="KW-1185">Reference proteome</keyword>
<reference evidence="2 3" key="1">
    <citation type="submission" date="2018-11" db="EMBL/GenBank/DDBJ databases">
        <title>Sequencing the genomes of 1000 actinobacteria strains.</title>
        <authorList>
            <person name="Klenk H.-P."/>
        </authorList>
    </citation>
    <scope>NUCLEOTIDE SEQUENCE [LARGE SCALE GENOMIC DNA]</scope>
    <source>
        <strain evidence="2 3">DSM 13521</strain>
    </source>
</reference>
<evidence type="ECO:0000313" key="3">
    <source>
        <dbReference type="Proteomes" id="UP000275356"/>
    </source>
</evidence>
<feature type="transmembrane region" description="Helical" evidence="1">
    <location>
        <begin position="36"/>
        <end position="58"/>
    </location>
</feature>
<sequence>MVLGLLLALLACGLYGVATLLQAVGSRRAEGMGALVQPLVVAGLVLDGVAFLVSLVAYARAPLFLVQTIIAAAVVVSVLGAPRVLPGVRLRRADVVGAGVVLVGLTVLACAAGPEDPRRPAASFVTTLVVLAAVLAVATALCYRRAPAWVVAALAGLGFSLVAIGTRAAETDGTLLGALTHPVALVVVLGGAVGVVGNIRALERGSVAVAAATVSVVEVVVPSVVGLAVLGDDVRAGWAVPLVLAVVVALGGCAMLAASPAGRATA</sequence>
<dbReference type="Proteomes" id="UP000275356">
    <property type="component" value="Unassembled WGS sequence"/>
</dbReference>
<feature type="transmembrane region" description="Helical" evidence="1">
    <location>
        <begin position="236"/>
        <end position="258"/>
    </location>
</feature>
<feature type="transmembrane region" description="Helical" evidence="1">
    <location>
        <begin position="208"/>
        <end position="230"/>
    </location>
</feature>
<feature type="transmembrane region" description="Helical" evidence="1">
    <location>
        <begin position="148"/>
        <end position="169"/>
    </location>
</feature>
<name>A0A3N2D8S9_9MICO</name>
<feature type="transmembrane region" description="Helical" evidence="1">
    <location>
        <begin position="175"/>
        <end position="196"/>
    </location>
</feature>
<evidence type="ECO:0008006" key="4">
    <source>
        <dbReference type="Google" id="ProtNLM"/>
    </source>
</evidence>
<keyword evidence="1" id="KW-0812">Transmembrane</keyword>
<keyword evidence="1" id="KW-1133">Transmembrane helix</keyword>
<protein>
    <recommendedName>
        <fullName evidence="4">EamA-like transporter family protein</fullName>
    </recommendedName>
</protein>
<evidence type="ECO:0000313" key="2">
    <source>
        <dbReference type="EMBL" id="ROR96195.1"/>
    </source>
</evidence>
<proteinExistence type="predicted"/>
<dbReference type="AlphaFoldDB" id="A0A3N2D8S9"/>
<feature type="transmembrane region" description="Helical" evidence="1">
    <location>
        <begin position="64"/>
        <end position="81"/>
    </location>
</feature>
<dbReference type="EMBL" id="RKHQ01000001">
    <property type="protein sequence ID" value="ROR96195.1"/>
    <property type="molecule type" value="Genomic_DNA"/>
</dbReference>
<keyword evidence="1" id="KW-0472">Membrane</keyword>
<accession>A0A3N2D8S9</accession>
<dbReference type="RefSeq" id="WP_123738410.1">
    <property type="nucleotide sequence ID" value="NZ_RKHQ01000001.1"/>
</dbReference>